<evidence type="ECO:0000256" key="1">
    <source>
        <dbReference type="ARBA" id="ARBA00010566"/>
    </source>
</evidence>
<sequence>MIRPTLIDVNLDVIDQYEAPMSWLTAEEALRALKTKPQTLYANVSRGRIRAKADPADPRRSLYQATDVQRLAERHAGRRKTETVAAEAIKWGDPVLSSAISTIINGRLFYRGRDATDFAEAATLEQAAALLWNGAAAVFSAAGTGYAAPSLQAAFLALAGRVTSDLPSLGRSPTALRREAQGVLSTVADALAPGPSDRPLHLRLAESWQRPDAADCLRRALVLLADHELNASTFAARVTASAGAALSAAVLSGLATLTGPLHGAAWQGVGTLIETALALGAEQAVRRTLAQGHRLSAFGHPLYPDGDIRAIALLSHFPLPLEFAGLRDAGEAMVGEKVNLDFALAAMAAAFDLPKEAPIIMFSLARSAGWLAHAMEQIDSGELIRPRARYAGPAPETDTSR</sequence>
<dbReference type="GO" id="GO:0005975">
    <property type="term" value="P:carbohydrate metabolic process"/>
    <property type="evidence" value="ECO:0007669"/>
    <property type="project" value="TreeGrafter"/>
</dbReference>
<dbReference type="InterPro" id="IPR002020">
    <property type="entry name" value="Citrate_synthase"/>
</dbReference>
<protein>
    <submittedName>
        <fullName evidence="3">Citrate synthase</fullName>
    </submittedName>
</protein>
<accession>A0A7K3UJG0</accession>
<dbReference type="PANTHER" id="PTHR11739:SF4">
    <property type="entry name" value="CITRATE SYNTHASE, PEROXISOMAL"/>
    <property type="match status" value="1"/>
</dbReference>
<dbReference type="Gene3D" id="1.10.580.10">
    <property type="entry name" value="Citrate Synthase, domain 1"/>
    <property type="match status" value="2"/>
</dbReference>
<evidence type="ECO:0000313" key="3">
    <source>
        <dbReference type="EMBL" id="NEJ73826.1"/>
    </source>
</evidence>
<comment type="caution">
    <text evidence="3">The sequence shown here is derived from an EMBL/GenBank/DDBJ whole genome shotgun (WGS) entry which is preliminary data.</text>
</comment>
<dbReference type="AlphaFoldDB" id="A0A7K3UJG0"/>
<dbReference type="PRINTS" id="PR00143">
    <property type="entry name" value="CITRTSNTHASE"/>
</dbReference>
<comment type="similarity">
    <text evidence="1">Belongs to the citrate synthase family.</text>
</comment>
<dbReference type="Pfam" id="PF00285">
    <property type="entry name" value="Citrate_synt"/>
    <property type="match status" value="1"/>
</dbReference>
<name>A0A7K3UJG0_9HYPH</name>
<keyword evidence="2" id="KW-0808">Transferase</keyword>
<evidence type="ECO:0000313" key="4">
    <source>
        <dbReference type="Proteomes" id="UP000471753"/>
    </source>
</evidence>
<proteinExistence type="inferred from homology"/>
<dbReference type="EMBL" id="WUFT01000019">
    <property type="protein sequence ID" value="NEJ73826.1"/>
    <property type="molecule type" value="Genomic_DNA"/>
</dbReference>
<evidence type="ECO:0000256" key="2">
    <source>
        <dbReference type="ARBA" id="ARBA00022679"/>
    </source>
</evidence>
<dbReference type="PANTHER" id="PTHR11739">
    <property type="entry name" value="CITRATE SYNTHASE"/>
    <property type="match status" value="1"/>
</dbReference>
<dbReference type="InterPro" id="IPR036969">
    <property type="entry name" value="Citrate_synthase_sf"/>
</dbReference>
<organism evidence="3 4">
    <name type="scientific">Rhizobium phaseoli</name>
    <dbReference type="NCBI Taxonomy" id="396"/>
    <lineage>
        <taxon>Bacteria</taxon>
        <taxon>Pseudomonadati</taxon>
        <taxon>Pseudomonadota</taxon>
        <taxon>Alphaproteobacteria</taxon>
        <taxon>Hyphomicrobiales</taxon>
        <taxon>Rhizobiaceae</taxon>
        <taxon>Rhizobium/Agrobacterium group</taxon>
        <taxon>Rhizobium</taxon>
    </lineage>
</organism>
<dbReference type="InterPro" id="IPR016142">
    <property type="entry name" value="Citrate_synth-like_lrg_a-sub"/>
</dbReference>
<dbReference type="GO" id="GO:0046912">
    <property type="term" value="F:acyltransferase activity, acyl groups converted into alkyl on transfer"/>
    <property type="evidence" value="ECO:0007669"/>
    <property type="project" value="InterPro"/>
</dbReference>
<dbReference type="Proteomes" id="UP000471753">
    <property type="component" value="Unassembled WGS sequence"/>
</dbReference>
<dbReference type="GO" id="GO:0006099">
    <property type="term" value="P:tricarboxylic acid cycle"/>
    <property type="evidence" value="ECO:0007669"/>
    <property type="project" value="TreeGrafter"/>
</dbReference>
<reference evidence="3 4" key="1">
    <citation type="submission" date="2019-12" db="EMBL/GenBank/DDBJ databases">
        <title>Rhizobium genotypes associated with high levels of biological nitrogen fixation by grain legumes in a temperate-maritime cropping system.</title>
        <authorList>
            <person name="Maluk M."/>
            <person name="Francesc Ferrando Molina F."/>
            <person name="Lopez Del Egido L."/>
            <person name="Lafos M."/>
            <person name="Langarica-Fuentes A."/>
            <person name="Gebre Yohannes G."/>
            <person name="Young M.W."/>
            <person name="Martin P."/>
            <person name="Gantlett R."/>
            <person name="Kenicer G."/>
            <person name="Hawes C."/>
            <person name="Begg G.S."/>
            <person name="Quilliam R.S."/>
            <person name="Squire G.R."/>
            <person name="Poole P.S."/>
            <person name="Young P.W."/>
            <person name="Iannetta P.M."/>
            <person name="James E.K."/>
        </authorList>
    </citation>
    <scope>NUCLEOTIDE SEQUENCE [LARGE SCALE GENOMIC DNA]</scope>
    <source>
        <strain evidence="3 4">JHI366</strain>
    </source>
</reference>
<gene>
    <name evidence="3" type="ORF">GR197_25340</name>
</gene>
<dbReference type="GO" id="GO:0005829">
    <property type="term" value="C:cytosol"/>
    <property type="evidence" value="ECO:0007669"/>
    <property type="project" value="TreeGrafter"/>
</dbReference>
<dbReference type="SUPFAM" id="SSF48256">
    <property type="entry name" value="Citrate synthase"/>
    <property type="match status" value="1"/>
</dbReference>
<dbReference type="CDD" id="cd06102">
    <property type="entry name" value="citrate_synt_like_2"/>
    <property type="match status" value="1"/>
</dbReference>